<feature type="active site" description="Proton donor/acceptor" evidence="3">
    <location>
        <position position="233"/>
    </location>
</feature>
<dbReference type="RefSeq" id="WP_056968848.1">
    <property type="nucleotide sequence ID" value="NZ_AYZK01000001.1"/>
</dbReference>
<dbReference type="InterPro" id="IPR013746">
    <property type="entry name" value="HMG_CoA_synt_C_dom"/>
</dbReference>
<dbReference type="Pfam" id="PF01154">
    <property type="entry name" value="HMG_CoA_synt_N"/>
    <property type="match status" value="1"/>
</dbReference>
<accession>A0A0R2CIC1</accession>
<dbReference type="STRING" id="1423810.FD19_GL000057"/>
<dbReference type="GO" id="GO:0004421">
    <property type="term" value="F:hydroxymethylglutaryl-CoA synthase activity"/>
    <property type="evidence" value="ECO:0007669"/>
    <property type="project" value="InterPro"/>
</dbReference>
<comment type="similarity">
    <text evidence="1">Belongs to the thiolase-like superfamily. HMG-CoA synthase family.</text>
</comment>
<dbReference type="PATRIC" id="fig|1423810.4.peg.57"/>
<evidence type="ECO:0000256" key="3">
    <source>
        <dbReference type="PIRSR" id="PIRSR611554-1"/>
    </source>
</evidence>
<proteinExistence type="inferred from homology"/>
<gene>
    <name evidence="7" type="ORF">FD19_GL000057</name>
</gene>
<feature type="domain" description="Hydroxymethylglutaryl-coenzyme A synthase C-terminal" evidence="6">
    <location>
        <begin position="259"/>
        <end position="380"/>
    </location>
</feature>
<feature type="active site" description="Proton donor/acceptor" evidence="3">
    <location>
        <position position="79"/>
    </location>
</feature>
<evidence type="ECO:0000313" key="7">
    <source>
        <dbReference type="EMBL" id="KRM87782.1"/>
    </source>
</evidence>
<feature type="binding site" evidence="4">
    <location>
        <position position="143"/>
    </location>
    <ligand>
        <name>(3S)-3-hydroxy-3-methylglutaryl-CoA</name>
        <dbReference type="ChEBI" id="CHEBI:43074"/>
    </ligand>
</feature>
<feature type="active site" description="Acyl-thioester intermediate" evidence="3">
    <location>
        <position position="111"/>
    </location>
</feature>
<organism evidence="7 8">
    <name type="scientific">Lacticaseibacillus thailandensis DSM 22698 = JCM 13996</name>
    <dbReference type="NCBI Taxonomy" id="1423810"/>
    <lineage>
        <taxon>Bacteria</taxon>
        <taxon>Bacillati</taxon>
        <taxon>Bacillota</taxon>
        <taxon>Bacilli</taxon>
        <taxon>Lactobacillales</taxon>
        <taxon>Lactobacillaceae</taxon>
        <taxon>Lacticaseibacillus</taxon>
    </lineage>
</organism>
<comment type="caution">
    <text evidence="7">The sequence shown here is derived from an EMBL/GenBank/DDBJ whole genome shotgun (WGS) entry which is preliminary data.</text>
</comment>
<dbReference type="CDD" id="cd00827">
    <property type="entry name" value="init_cond_enzymes"/>
    <property type="match status" value="1"/>
</dbReference>
<dbReference type="PANTHER" id="PTHR43323:SF2">
    <property type="entry name" value="HYDROXYMETHYLGLUTARYL-COA SYNTHASE"/>
    <property type="match status" value="1"/>
</dbReference>
<feature type="binding site" evidence="4">
    <location>
        <position position="242"/>
    </location>
    <ligand>
        <name>(3S)-3-hydroxy-3-methylglutaryl-CoA</name>
        <dbReference type="ChEBI" id="CHEBI:43074"/>
    </ligand>
</feature>
<evidence type="ECO:0000256" key="1">
    <source>
        <dbReference type="ARBA" id="ARBA00007061"/>
    </source>
</evidence>
<keyword evidence="8" id="KW-1185">Reference proteome</keyword>
<feature type="binding site" evidence="4">
    <location>
        <position position="148"/>
    </location>
    <ligand>
        <name>substrate</name>
    </ligand>
</feature>
<evidence type="ECO:0000259" key="5">
    <source>
        <dbReference type="Pfam" id="PF01154"/>
    </source>
</evidence>
<feature type="domain" description="Hydroxymethylglutaryl-coenzyme A synthase N-terminal" evidence="5">
    <location>
        <begin position="2"/>
        <end position="165"/>
    </location>
</feature>
<evidence type="ECO:0000313" key="8">
    <source>
        <dbReference type="Proteomes" id="UP000051789"/>
    </source>
</evidence>
<evidence type="ECO:0000256" key="4">
    <source>
        <dbReference type="PIRSR" id="PIRSR611554-2"/>
    </source>
</evidence>
<protein>
    <submittedName>
        <fullName evidence="7">Hydroxymethylglutaryl-CoA synthase</fullName>
    </submittedName>
</protein>
<keyword evidence="2" id="KW-0808">Transferase</keyword>
<dbReference type="GO" id="GO:0006084">
    <property type="term" value="P:acetyl-CoA metabolic process"/>
    <property type="evidence" value="ECO:0007669"/>
    <property type="project" value="InterPro"/>
</dbReference>
<dbReference type="EMBL" id="AYZK01000001">
    <property type="protein sequence ID" value="KRM87782.1"/>
    <property type="molecule type" value="Genomic_DNA"/>
</dbReference>
<dbReference type="InterPro" id="IPR011554">
    <property type="entry name" value="HMG_CoA_synthase_prok"/>
</dbReference>
<feature type="binding site" evidence="4">
    <location>
        <position position="275"/>
    </location>
    <ligand>
        <name>(3S)-3-hydroxy-3-methylglutaryl-CoA</name>
        <dbReference type="ChEBI" id="CHEBI:43074"/>
    </ligand>
</feature>
<dbReference type="PANTHER" id="PTHR43323">
    <property type="entry name" value="3-HYDROXY-3-METHYLGLUTARYL COENZYME A SYNTHASE"/>
    <property type="match status" value="1"/>
</dbReference>
<dbReference type="NCBIfam" id="TIGR01835">
    <property type="entry name" value="HMG-CoA-S_prok"/>
    <property type="match status" value="1"/>
</dbReference>
<dbReference type="Proteomes" id="UP000051789">
    <property type="component" value="Unassembled WGS sequence"/>
</dbReference>
<dbReference type="AlphaFoldDB" id="A0A0R2CIC1"/>
<name>A0A0R2CIC1_9LACO</name>
<dbReference type="InterPro" id="IPR016039">
    <property type="entry name" value="Thiolase-like"/>
</dbReference>
<evidence type="ECO:0000259" key="6">
    <source>
        <dbReference type="Pfam" id="PF08540"/>
    </source>
</evidence>
<feature type="binding site" evidence="4">
    <location>
        <position position="29"/>
    </location>
    <ligand>
        <name>(3S)-3-hydroxy-3-methylglutaryl-CoA</name>
        <dbReference type="ChEBI" id="CHEBI:43074"/>
    </ligand>
</feature>
<sequence length="389" mass="42896">MKIGIDRLGLYSPHYYVDLKELAEARGVDPNKFIIGIGQSEQAVAPSSEDVVTMGANAASEFIDDVDISKIGLVVLGTETGIDASKSGAVIIQRLLGLPAWLRTYEIKQACYGGTAGLMMARDYVAAHPDRTALVIAADIARYGLNSGGEVTQGAGAVAMLISTDPAIMTINDDSVVMSRDIMDFWRPVYTDLALAKGKYSTEQYIQFFADVWARYREQTGATLDDFKAVNFHLPYTKMGLKALRTALPEVSAAKQQALLAAYQQSTIYSRRIGNIYTGSLYLGLLSLLENDADVQAGDRLGMFSYGSGAVGEFFSGVLQEGFERFLQANTHRQYLDDRQRLSVAEYEQVFNNKVPYAADDYQSDPRYFSGRFILTGVQAQERQYQENK</sequence>
<reference evidence="7 8" key="1">
    <citation type="journal article" date="2015" name="Genome Announc.">
        <title>Expanding the biotechnology potential of lactobacilli through comparative genomics of 213 strains and associated genera.</title>
        <authorList>
            <person name="Sun Z."/>
            <person name="Harris H.M."/>
            <person name="McCann A."/>
            <person name="Guo C."/>
            <person name="Argimon S."/>
            <person name="Zhang W."/>
            <person name="Yang X."/>
            <person name="Jeffery I.B."/>
            <person name="Cooney J.C."/>
            <person name="Kagawa T.F."/>
            <person name="Liu W."/>
            <person name="Song Y."/>
            <person name="Salvetti E."/>
            <person name="Wrobel A."/>
            <person name="Rasinkangas P."/>
            <person name="Parkhill J."/>
            <person name="Rea M.C."/>
            <person name="O'Sullivan O."/>
            <person name="Ritari J."/>
            <person name="Douillard F.P."/>
            <person name="Paul Ross R."/>
            <person name="Yang R."/>
            <person name="Briner A.E."/>
            <person name="Felis G.E."/>
            <person name="de Vos W.M."/>
            <person name="Barrangou R."/>
            <person name="Klaenhammer T.R."/>
            <person name="Caufield P.W."/>
            <person name="Cui Y."/>
            <person name="Zhang H."/>
            <person name="O'Toole P.W."/>
        </authorList>
    </citation>
    <scope>NUCLEOTIDE SEQUENCE [LARGE SCALE GENOMIC DNA]</scope>
    <source>
        <strain evidence="7 8">DSM 22698</strain>
    </source>
</reference>
<dbReference type="SUPFAM" id="SSF53901">
    <property type="entry name" value="Thiolase-like"/>
    <property type="match status" value="2"/>
</dbReference>
<evidence type="ECO:0000256" key="2">
    <source>
        <dbReference type="ARBA" id="ARBA00022679"/>
    </source>
</evidence>
<dbReference type="InterPro" id="IPR013528">
    <property type="entry name" value="HMG_CoA_synth_N"/>
</dbReference>
<dbReference type="Pfam" id="PF08540">
    <property type="entry name" value="HMG_CoA_synt_C"/>
    <property type="match status" value="1"/>
</dbReference>
<dbReference type="Gene3D" id="3.40.47.10">
    <property type="match status" value="2"/>
</dbReference>